<protein>
    <submittedName>
        <fullName evidence="1">Uncharacterized protein</fullName>
    </submittedName>
</protein>
<keyword evidence="2" id="KW-1185">Reference proteome</keyword>
<proteinExistence type="predicted"/>
<dbReference type="AlphaFoldDB" id="A0A1W9ZAQ1"/>
<evidence type="ECO:0000313" key="2">
    <source>
        <dbReference type="Proteomes" id="UP000192707"/>
    </source>
</evidence>
<reference evidence="1 2" key="1">
    <citation type="submission" date="2016-12" db="EMBL/GenBank/DDBJ databases">
        <title>The new phylogeny of genus Mycobacterium.</title>
        <authorList>
            <person name="Tortoli E."/>
            <person name="Trovato A."/>
            <person name="Cirillo D.M."/>
        </authorList>
    </citation>
    <scope>NUCLEOTIDE SEQUENCE [LARGE SCALE GENOMIC DNA]</scope>
    <source>
        <strain evidence="1 2">DSM 45069</strain>
    </source>
</reference>
<gene>
    <name evidence="1" type="ORF">BST14_19855</name>
</gene>
<comment type="caution">
    <text evidence="1">The sequence shown here is derived from an EMBL/GenBank/DDBJ whole genome shotgun (WGS) entry which is preliminary data.</text>
</comment>
<accession>A0A1W9ZAQ1</accession>
<name>A0A1W9ZAQ1_MYCAI</name>
<organism evidence="1 2">
    <name type="scientific">Mycobacterium arosiense ATCC BAA-1401 = DSM 45069</name>
    <dbReference type="NCBI Taxonomy" id="1265311"/>
    <lineage>
        <taxon>Bacteria</taxon>
        <taxon>Bacillati</taxon>
        <taxon>Actinomycetota</taxon>
        <taxon>Actinomycetes</taxon>
        <taxon>Mycobacteriales</taxon>
        <taxon>Mycobacteriaceae</taxon>
        <taxon>Mycobacterium</taxon>
        <taxon>Mycobacterium avium complex (MAC)</taxon>
    </lineage>
</organism>
<dbReference type="Proteomes" id="UP000192707">
    <property type="component" value="Unassembled WGS sequence"/>
</dbReference>
<sequence length="107" mass="11920">MSAHTHARAELIRRQLCDDLSAHSVRREHTVSAPAATPTTAGAQYIFWLDPIELCFTDRRPFGDHAGSGASQPVRVKNLTGCGWPSMRYCTENVLLLQCRVGRWSLP</sequence>
<dbReference type="EMBL" id="MVHG01000061">
    <property type="protein sequence ID" value="ORA10744.1"/>
    <property type="molecule type" value="Genomic_DNA"/>
</dbReference>
<evidence type="ECO:0000313" key="1">
    <source>
        <dbReference type="EMBL" id="ORA10744.1"/>
    </source>
</evidence>